<dbReference type="Gene3D" id="3.90.780.10">
    <property type="entry name" value="5'-Nucleotidase, C-terminal domain"/>
    <property type="match status" value="2"/>
</dbReference>
<dbReference type="InterPro" id="IPR006179">
    <property type="entry name" value="5_nucleotidase/apyrase"/>
</dbReference>
<feature type="signal peptide" evidence="1">
    <location>
        <begin position="1"/>
        <end position="21"/>
    </location>
</feature>
<dbReference type="PIRSF" id="PIRSF017316">
    <property type="entry name" value="Pesterase_C1039"/>
    <property type="match status" value="1"/>
</dbReference>
<comment type="caution">
    <text evidence="4">The sequence shown here is derived from an EMBL/GenBank/DDBJ whole genome shotgun (WGS) entry which is preliminary data.</text>
</comment>
<feature type="chain" id="PRO_5040254573" description="Calcineurin-like phosphoesterase domain-containing protein" evidence="1">
    <location>
        <begin position="22"/>
        <end position="633"/>
    </location>
</feature>
<dbReference type="SUPFAM" id="SSF55816">
    <property type="entry name" value="5'-nucleotidase (syn. UDP-sugar hydrolase), C-terminal domain"/>
    <property type="match status" value="1"/>
</dbReference>
<name>A0A9P4SJC8_9PEZI</name>
<dbReference type="Proteomes" id="UP000799429">
    <property type="component" value="Unassembled WGS sequence"/>
</dbReference>
<accession>A0A9P4SJC8</accession>
<dbReference type="Pfam" id="PF00149">
    <property type="entry name" value="Metallophos"/>
    <property type="match status" value="1"/>
</dbReference>
<dbReference type="InterPro" id="IPR036907">
    <property type="entry name" value="5'-Nucleotdase_C_sf"/>
</dbReference>
<dbReference type="InterPro" id="IPR041823">
    <property type="entry name" value="YHR202W_N"/>
</dbReference>
<keyword evidence="5" id="KW-1185">Reference proteome</keyword>
<evidence type="ECO:0000259" key="2">
    <source>
        <dbReference type="Pfam" id="PF00149"/>
    </source>
</evidence>
<evidence type="ECO:0000259" key="3">
    <source>
        <dbReference type="Pfam" id="PF21953"/>
    </source>
</evidence>
<organism evidence="4 5">
    <name type="scientific">Patellaria atrata CBS 101060</name>
    <dbReference type="NCBI Taxonomy" id="1346257"/>
    <lineage>
        <taxon>Eukaryota</taxon>
        <taxon>Fungi</taxon>
        <taxon>Dikarya</taxon>
        <taxon>Ascomycota</taxon>
        <taxon>Pezizomycotina</taxon>
        <taxon>Dothideomycetes</taxon>
        <taxon>Dothideomycetes incertae sedis</taxon>
        <taxon>Patellariales</taxon>
        <taxon>Patellariaceae</taxon>
        <taxon>Patellaria</taxon>
    </lineage>
</organism>
<reference evidence="4" key="1">
    <citation type="journal article" date="2020" name="Stud. Mycol.">
        <title>101 Dothideomycetes genomes: a test case for predicting lifestyles and emergence of pathogens.</title>
        <authorList>
            <person name="Haridas S."/>
            <person name="Albert R."/>
            <person name="Binder M."/>
            <person name="Bloem J."/>
            <person name="Labutti K."/>
            <person name="Salamov A."/>
            <person name="Andreopoulos B."/>
            <person name="Baker S."/>
            <person name="Barry K."/>
            <person name="Bills G."/>
            <person name="Bluhm B."/>
            <person name="Cannon C."/>
            <person name="Castanera R."/>
            <person name="Culley D."/>
            <person name="Daum C."/>
            <person name="Ezra D."/>
            <person name="Gonzalez J."/>
            <person name="Henrissat B."/>
            <person name="Kuo A."/>
            <person name="Liang C."/>
            <person name="Lipzen A."/>
            <person name="Lutzoni F."/>
            <person name="Magnuson J."/>
            <person name="Mondo S."/>
            <person name="Nolan M."/>
            <person name="Ohm R."/>
            <person name="Pangilinan J."/>
            <person name="Park H.-J."/>
            <person name="Ramirez L."/>
            <person name="Alfaro M."/>
            <person name="Sun H."/>
            <person name="Tritt A."/>
            <person name="Yoshinaga Y."/>
            <person name="Zwiers L.-H."/>
            <person name="Turgeon B."/>
            <person name="Goodwin S."/>
            <person name="Spatafora J."/>
            <person name="Crous P."/>
            <person name="Grigoriev I."/>
        </authorList>
    </citation>
    <scope>NUCLEOTIDE SEQUENCE</scope>
    <source>
        <strain evidence="4">CBS 101060</strain>
    </source>
</reference>
<dbReference type="InterPro" id="IPR004843">
    <property type="entry name" value="Calcineurin-like_PHP"/>
</dbReference>
<evidence type="ECO:0000256" key="1">
    <source>
        <dbReference type="SAM" id="SignalP"/>
    </source>
</evidence>
<gene>
    <name evidence="4" type="ORF">M501DRAFT_925158</name>
</gene>
<dbReference type="AlphaFoldDB" id="A0A9P4SJC8"/>
<sequence>MIERSRNIVISLVFFVSVSHTAQPSAPAPIAAPLRELPWGQLNFLHTTDTHGWHGGHLQEPSFSADWGDYISFAKHLRDRADLDGSDILLIDTGDRVEGNGLYDASEPKGKYTFDIFKEQTIDVICSGNHELYKRNSSENEFNKTVPFFKGNYLSSNIDIYSPVSGVLEPLAPRFKKFTTKNQGIRILAFGFLFDFKGNANNTVVHTVEETVNEKWFKEAILDRDVDLIVVIGHVAIRSKEYDLLYQTIRTVHWDTPIQFFGGHTHIRDYKIYDSKSVAIESGRYMETIGFMAINGLHTPKNDASNAAAELNFARRYIDNNLYSLRYHSRKNESTFTTEHGLQVSRTITKARKALELDRTHGCAPQDFWVNRVPYPSNNSIFTLLENGILPSQLSTATRAAEGHKGLVITNTGALRFDIFRGSFTKDSTFLVSPFTSGFRYIKDVPVQSAKRILELLNNEGPVLSRLPHANDLRSRQLGLPSQMDGLPTFSRSEADNFEHIRGDSQAVLEDDQDLTPGYTTKDDAGTDGDDTIHSSIAFYDIPNCIQAGIGFELTPDGWGSTFSASVYNDEPDVVDVIYNEFIERYILLALEYLGENYEENDTEAYLHGKTLTDIITDWVSVNWPPDDNGSCP</sequence>
<dbReference type="GO" id="GO:0005829">
    <property type="term" value="C:cytosol"/>
    <property type="evidence" value="ECO:0007669"/>
    <property type="project" value="TreeGrafter"/>
</dbReference>
<dbReference type="GO" id="GO:0016787">
    <property type="term" value="F:hydrolase activity"/>
    <property type="evidence" value="ECO:0007669"/>
    <property type="project" value="InterPro"/>
</dbReference>
<dbReference type="FunFam" id="3.60.21.10:FF:000043">
    <property type="entry name" value="Ser/Thr protein phosphatase family"/>
    <property type="match status" value="1"/>
</dbReference>
<dbReference type="Pfam" id="PF21953">
    <property type="entry name" value="NadN_nucleosid_C"/>
    <property type="match status" value="1"/>
</dbReference>
<dbReference type="CDD" id="cd07407">
    <property type="entry name" value="MPP_YHR202W_N"/>
    <property type="match status" value="1"/>
</dbReference>
<protein>
    <recommendedName>
        <fullName evidence="6">Calcineurin-like phosphoesterase domain-containing protein</fullName>
    </recommendedName>
</protein>
<evidence type="ECO:0000313" key="4">
    <source>
        <dbReference type="EMBL" id="KAF2843349.1"/>
    </source>
</evidence>
<dbReference type="SUPFAM" id="SSF56300">
    <property type="entry name" value="Metallo-dependent phosphatases"/>
    <property type="match status" value="1"/>
</dbReference>
<dbReference type="EMBL" id="MU006089">
    <property type="protein sequence ID" value="KAF2843349.1"/>
    <property type="molecule type" value="Genomic_DNA"/>
</dbReference>
<dbReference type="PANTHER" id="PTHR11575">
    <property type="entry name" value="5'-NUCLEOTIDASE-RELATED"/>
    <property type="match status" value="1"/>
</dbReference>
<evidence type="ECO:0008006" key="6">
    <source>
        <dbReference type="Google" id="ProtNLM"/>
    </source>
</evidence>
<dbReference type="GO" id="GO:0005576">
    <property type="term" value="C:extracellular region"/>
    <property type="evidence" value="ECO:0007669"/>
    <property type="project" value="UniProtKB-ARBA"/>
</dbReference>
<dbReference type="InterPro" id="IPR029052">
    <property type="entry name" value="Metallo-depent_PP-like"/>
</dbReference>
<dbReference type="InterPro" id="IPR053828">
    <property type="entry name" value="Nucleosidase_C"/>
</dbReference>
<dbReference type="GO" id="GO:0009166">
    <property type="term" value="P:nucleotide catabolic process"/>
    <property type="evidence" value="ECO:0007669"/>
    <property type="project" value="InterPro"/>
</dbReference>
<feature type="domain" description="Calcineurin-like phosphoesterase" evidence="2">
    <location>
        <begin position="43"/>
        <end position="267"/>
    </location>
</feature>
<dbReference type="OrthoDB" id="7722975at2759"/>
<keyword evidence="1" id="KW-0732">Signal</keyword>
<dbReference type="Gene3D" id="3.60.21.10">
    <property type="match status" value="1"/>
</dbReference>
<feature type="domain" description="Putative 5'-nucleotidase C-terminal" evidence="3">
    <location>
        <begin position="367"/>
        <end position="588"/>
    </location>
</feature>
<dbReference type="PANTHER" id="PTHR11575:SF43">
    <property type="entry name" value="SER_THR PROTEIN PHOSPHATASE FAMILY (AFU_ORTHOLOGUE AFUA_3G04160)"/>
    <property type="match status" value="1"/>
</dbReference>
<evidence type="ECO:0000313" key="5">
    <source>
        <dbReference type="Proteomes" id="UP000799429"/>
    </source>
</evidence>
<dbReference type="InterPro" id="IPR014485">
    <property type="entry name" value="Pesterase_C1039"/>
</dbReference>
<proteinExistence type="predicted"/>